<feature type="region of interest" description="Disordered" evidence="3">
    <location>
        <begin position="192"/>
        <end position="224"/>
    </location>
</feature>
<dbReference type="GO" id="GO:0016851">
    <property type="term" value="F:magnesium chelatase activity"/>
    <property type="evidence" value="ECO:0007669"/>
    <property type="project" value="UniProtKB-EC"/>
</dbReference>
<name>A0A8H7BF65_9FUNG</name>
<feature type="compositionally biased region" description="Basic and acidic residues" evidence="3">
    <location>
        <begin position="203"/>
        <end position="224"/>
    </location>
</feature>
<accession>A0A8H7BF65</accession>
<dbReference type="InterPro" id="IPR052041">
    <property type="entry name" value="Nucleic_acid_metab_PIN/TRAM"/>
</dbReference>
<dbReference type="EC" id="6.6.1.1" evidence="1"/>
<dbReference type="Pfam" id="PF17863">
    <property type="entry name" value="AAA_lid_2"/>
    <property type="match status" value="1"/>
</dbReference>
<evidence type="ECO:0000256" key="1">
    <source>
        <dbReference type="ARBA" id="ARBA00012825"/>
    </source>
</evidence>
<comment type="pathway">
    <text evidence="2">Porphyrin-containing compound metabolism.</text>
</comment>
<evidence type="ECO:0000256" key="2">
    <source>
        <dbReference type="ARBA" id="ARBA00023444"/>
    </source>
</evidence>
<evidence type="ECO:0000259" key="4">
    <source>
        <dbReference type="Pfam" id="PF17863"/>
    </source>
</evidence>
<dbReference type="OrthoDB" id="5582146at2759"/>
<dbReference type="PANTHER" id="PTHR11603:SF132">
    <property type="entry name" value="C2H2-TYPE DOMAIN-CONTAINING PROTEIN"/>
    <property type="match status" value="1"/>
</dbReference>
<dbReference type="Gene3D" id="1.10.8.80">
    <property type="entry name" value="Magnesium chelatase subunit I, C-Terminal domain"/>
    <property type="match status" value="1"/>
</dbReference>
<feature type="compositionally biased region" description="Polar residues" evidence="3">
    <location>
        <begin position="105"/>
        <end position="144"/>
    </location>
</feature>
<proteinExistence type="predicted"/>
<sequence>MSQQSKEWIKQRMTALKKQAGFSFNQDLFISILLCLASGKDKHLILTAPPQCIPELAHMASQICRCLFGFTTAHLTCHANQTPSELVQSLFASTRDEFESDYRSHQLTSKSTSDSLRPQDSLTYRQSRSSQTVNSHISLSSSHLGQPASRKFTPISFEEDLDETLNHSHISPVSPVDFTFSVRRRERSFLIPRNTTSSTISKDAADPQPKKDRSRWPDHDEHLKRAAGTNRLAQSLIIQRLDEANEPIQAALLELIITKELRISNVRYNIPKPHFLLIVILPQDYDCRTIATPLLDRFFVSYSFDGDMIQHTTMRSSSSSSGRRAACMKTEEIKSLAEQATRVYISIDVSRFIRDIVVGLRTHPLVQGGLTARASQDLVSVTKTLAAIFRQDYLTPDLVSIAAEKVFGHRLHVLAPDRDPDAPVHEGRRTATDIVSEVLRIVYVPA</sequence>
<comment type="caution">
    <text evidence="5">The sequence shown here is derived from an EMBL/GenBank/DDBJ whole genome shotgun (WGS) entry which is preliminary data.</text>
</comment>
<dbReference type="InterPro" id="IPR041628">
    <property type="entry name" value="ChlI/MoxR_AAA_lid"/>
</dbReference>
<protein>
    <recommendedName>
        <fullName evidence="1">magnesium chelatase</fullName>
        <ecNumber evidence="1">6.6.1.1</ecNumber>
    </recommendedName>
</protein>
<gene>
    <name evidence="5" type="ORF">EC973_003917</name>
</gene>
<dbReference type="Proteomes" id="UP000605846">
    <property type="component" value="Unassembled WGS sequence"/>
</dbReference>
<organism evidence="5 6">
    <name type="scientific">Apophysomyces ossiformis</name>
    <dbReference type="NCBI Taxonomy" id="679940"/>
    <lineage>
        <taxon>Eukaryota</taxon>
        <taxon>Fungi</taxon>
        <taxon>Fungi incertae sedis</taxon>
        <taxon>Mucoromycota</taxon>
        <taxon>Mucoromycotina</taxon>
        <taxon>Mucoromycetes</taxon>
        <taxon>Mucorales</taxon>
        <taxon>Mucorineae</taxon>
        <taxon>Mucoraceae</taxon>
        <taxon>Apophysomyces</taxon>
    </lineage>
</organism>
<feature type="region of interest" description="Disordered" evidence="3">
    <location>
        <begin position="102"/>
        <end position="149"/>
    </location>
</feature>
<keyword evidence="6" id="KW-1185">Reference proteome</keyword>
<dbReference type="AlphaFoldDB" id="A0A8H7BF65"/>
<evidence type="ECO:0000313" key="6">
    <source>
        <dbReference type="Proteomes" id="UP000605846"/>
    </source>
</evidence>
<evidence type="ECO:0000256" key="3">
    <source>
        <dbReference type="SAM" id="MobiDB-lite"/>
    </source>
</evidence>
<reference evidence="5" key="1">
    <citation type="submission" date="2020-01" db="EMBL/GenBank/DDBJ databases">
        <title>Genome Sequencing of Three Apophysomyces-Like Fungal Strains Confirms a Novel Fungal Genus in the Mucoromycota with divergent Burkholderia-like Endosymbiotic Bacteria.</title>
        <authorList>
            <person name="Stajich J.E."/>
            <person name="Macias A.M."/>
            <person name="Carter-House D."/>
            <person name="Lovett B."/>
            <person name="Kasson L.R."/>
            <person name="Berry K."/>
            <person name="Grigoriev I."/>
            <person name="Chang Y."/>
            <person name="Spatafora J."/>
            <person name="Kasson M.T."/>
        </authorList>
    </citation>
    <scope>NUCLEOTIDE SEQUENCE</scope>
    <source>
        <strain evidence="5">NRRL A-21654</strain>
    </source>
</reference>
<dbReference type="PANTHER" id="PTHR11603">
    <property type="entry name" value="AAA FAMILY ATPASE"/>
    <property type="match status" value="1"/>
</dbReference>
<evidence type="ECO:0000313" key="5">
    <source>
        <dbReference type="EMBL" id="KAF7721929.1"/>
    </source>
</evidence>
<feature type="domain" description="ChlI/MoxR AAA lid" evidence="4">
    <location>
        <begin position="361"/>
        <end position="421"/>
    </location>
</feature>
<dbReference type="EMBL" id="JABAYA010000224">
    <property type="protein sequence ID" value="KAF7721929.1"/>
    <property type="molecule type" value="Genomic_DNA"/>
</dbReference>